<evidence type="ECO:0000256" key="1">
    <source>
        <dbReference type="ARBA" id="ARBA00023015"/>
    </source>
</evidence>
<organism evidence="4 5">
    <name type="scientific">Nocardioides baekrokdamisoli</name>
    <dbReference type="NCBI Taxonomy" id="1804624"/>
    <lineage>
        <taxon>Bacteria</taxon>
        <taxon>Bacillati</taxon>
        <taxon>Actinomycetota</taxon>
        <taxon>Actinomycetes</taxon>
        <taxon>Propionibacteriales</taxon>
        <taxon>Nocardioidaceae</taxon>
        <taxon>Nocardioides</taxon>
    </lineage>
</organism>
<dbReference type="Gene3D" id="1.10.10.10">
    <property type="entry name" value="Winged helix-like DNA-binding domain superfamily/Winged helix DNA-binding domain"/>
    <property type="match status" value="1"/>
</dbReference>
<dbReference type="GO" id="GO:0003723">
    <property type="term" value="F:RNA binding"/>
    <property type="evidence" value="ECO:0007669"/>
    <property type="project" value="InterPro"/>
</dbReference>
<proteinExistence type="predicted"/>
<accession>A0A3G9IUU7</accession>
<dbReference type="EMBL" id="AP019307">
    <property type="protein sequence ID" value="BBH17431.1"/>
    <property type="molecule type" value="Genomic_DNA"/>
</dbReference>
<dbReference type="InterPro" id="IPR003018">
    <property type="entry name" value="GAF"/>
</dbReference>
<evidence type="ECO:0000313" key="5">
    <source>
        <dbReference type="Proteomes" id="UP000271573"/>
    </source>
</evidence>
<evidence type="ECO:0000256" key="2">
    <source>
        <dbReference type="ARBA" id="ARBA00023163"/>
    </source>
</evidence>
<dbReference type="InterPro" id="IPR012074">
    <property type="entry name" value="GAF_ANTAR"/>
</dbReference>
<keyword evidence="1" id="KW-0805">Transcription regulation</keyword>
<reference evidence="4 5" key="1">
    <citation type="submission" date="2018-11" db="EMBL/GenBank/DDBJ databases">
        <title>Complete genome sequence of Nocardioides baekrokdamisoli strain KCTC 39748.</title>
        <authorList>
            <person name="Kang S.W."/>
            <person name="Lee K.C."/>
            <person name="Kim K.K."/>
            <person name="Kim J.S."/>
            <person name="Kim D.S."/>
            <person name="Ko S.H."/>
            <person name="Yang S.H."/>
            <person name="Shin Y.K."/>
            <person name="Lee J.S."/>
        </authorList>
    </citation>
    <scope>NUCLEOTIDE SEQUENCE [LARGE SCALE GENOMIC DNA]</scope>
    <source>
        <strain evidence="4 5">KCTC 39748</strain>
    </source>
</reference>
<keyword evidence="5" id="KW-1185">Reference proteome</keyword>
<dbReference type="KEGG" id="nbe:Back2_17180"/>
<dbReference type="Gene3D" id="3.30.450.40">
    <property type="match status" value="1"/>
</dbReference>
<gene>
    <name evidence="4" type="ORF">Back2_17180</name>
</gene>
<dbReference type="Pfam" id="PF13185">
    <property type="entry name" value="GAF_2"/>
    <property type="match status" value="1"/>
</dbReference>
<protein>
    <submittedName>
        <fullName evidence="4">GAF domain-containing protein</fullName>
    </submittedName>
</protein>
<dbReference type="SUPFAM" id="SSF55781">
    <property type="entry name" value="GAF domain-like"/>
    <property type="match status" value="1"/>
</dbReference>
<dbReference type="InterPro" id="IPR005561">
    <property type="entry name" value="ANTAR"/>
</dbReference>
<evidence type="ECO:0000313" key="4">
    <source>
        <dbReference type="EMBL" id="BBH17431.1"/>
    </source>
</evidence>
<dbReference type="Proteomes" id="UP000271573">
    <property type="component" value="Chromosome"/>
</dbReference>
<name>A0A3G9IUU7_9ACTN</name>
<evidence type="ECO:0000259" key="3">
    <source>
        <dbReference type="SMART" id="SM01012"/>
    </source>
</evidence>
<dbReference type="Pfam" id="PF03861">
    <property type="entry name" value="ANTAR"/>
    <property type="match status" value="1"/>
</dbReference>
<dbReference type="InterPro" id="IPR036388">
    <property type="entry name" value="WH-like_DNA-bd_sf"/>
</dbReference>
<dbReference type="SMART" id="SM01012">
    <property type="entry name" value="ANTAR"/>
    <property type="match status" value="1"/>
</dbReference>
<dbReference type="OrthoDB" id="7466251at2"/>
<keyword evidence="2" id="KW-0804">Transcription</keyword>
<dbReference type="AlphaFoldDB" id="A0A3G9IUU7"/>
<dbReference type="PIRSF" id="PIRSF036625">
    <property type="entry name" value="GAF_ANTAR"/>
    <property type="match status" value="1"/>
</dbReference>
<dbReference type="InterPro" id="IPR029016">
    <property type="entry name" value="GAF-like_dom_sf"/>
</dbReference>
<sequence length="209" mass="21683">MEALPVNGVGLALMNDAGHQGVIAATDGPARLMEELQFTLGEGPCLDASRSRRPIMEPDLAGTARTRWPGFGPAVLEAGIAAIFAFPLQIGAIRLGILDLYRATPGALDDEQLGDALAYGDAAAVVLLRMQSKVPPGGGLHPLLGASVQSHAEVHQATGAVAVQAGVSLSEALLLLQAHAYAADRSLRAVARDVLEGALRFQLSAEDHE</sequence>
<feature type="domain" description="ANTAR" evidence="3">
    <location>
        <begin position="109"/>
        <end position="195"/>
    </location>
</feature>